<evidence type="ECO:0000256" key="4">
    <source>
        <dbReference type="RuleBase" id="RU000363"/>
    </source>
</evidence>
<dbReference type="SUPFAM" id="SSF51735">
    <property type="entry name" value="NAD(P)-binding Rossmann-fold domains"/>
    <property type="match status" value="1"/>
</dbReference>
<evidence type="ECO:0000256" key="2">
    <source>
        <dbReference type="ARBA" id="ARBA00023002"/>
    </source>
</evidence>
<dbReference type="OrthoDB" id="5173603at2"/>
<dbReference type="CDD" id="cd05233">
    <property type="entry name" value="SDR_c"/>
    <property type="match status" value="1"/>
</dbReference>
<dbReference type="Pfam" id="PF00106">
    <property type="entry name" value="adh_short"/>
    <property type="match status" value="1"/>
</dbReference>
<evidence type="ECO:0000313" key="5">
    <source>
        <dbReference type="EMBL" id="SEB35235.1"/>
    </source>
</evidence>
<organism evidence="5 6">
    <name type="scientific">Rhodococcus jostii</name>
    <dbReference type="NCBI Taxonomy" id="132919"/>
    <lineage>
        <taxon>Bacteria</taxon>
        <taxon>Bacillati</taxon>
        <taxon>Actinomycetota</taxon>
        <taxon>Actinomycetes</taxon>
        <taxon>Mycobacteriales</taxon>
        <taxon>Nocardiaceae</taxon>
        <taxon>Rhodococcus</taxon>
    </lineage>
</organism>
<dbReference type="AlphaFoldDB" id="A0A1H4IMY9"/>
<dbReference type="PRINTS" id="PR00081">
    <property type="entry name" value="GDHRDH"/>
</dbReference>
<dbReference type="PANTHER" id="PTHR24321:SF8">
    <property type="entry name" value="ESTRADIOL 17-BETA-DEHYDROGENASE 8-RELATED"/>
    <property type="match status" value="1"/>
</dbReference>
<dbReference type="PRINTS" id="PR00080">
    <property type="entry name" value="SDRFAMILY"/>
</dbReference>
<accession>A0A1H4IMY9</accession>
<protein>
    <submittedName>
        <fullName evidence="5">(+)-trans-carveol dehydrogenase</fullName>
    </submittedName>
</protein>
<sequence>MGSLDGKVACVTGAARGQGRSHAIALAREGANIIALDACAQIDTVPYPLPTEEDLQETASQVEKLGRSIIFGIADIRDLSSTQRFVDSAVQDLGRLDIVCANAAISTFSPALDMDEETWQTTIDVNLTGAWKTCKATVPHIISGGRGGSVILTSSAATTMISNNIAHYISAKQGLVGLMRALAKELAPNRIRVNTVHPTGVATPMILNDAIYRLFRPDLENPGREDFESVAREHNALGVPFIESEDVSNAVVYLASESGRYITGSTLTLDAGGSLA</sequence>
<dbReference type="NCBIfam" id="NF009467">
    <property type="entry name" value="PRK12826.1-3"/>
    <property type="match status" value="1"/>
</dbReference>
<gene>
    <name evidence="5" type="ORF">SAMN04490220_0255</name>
</gene>
<dbReference type="FunFam" id="3.40.50.720:FF:000084">
    <property type="entry name" value="Short-chain dehydrogenase reductase"/>
    <property type="match status" value="1"/>
</dbReference>
<dbReference type="PANTHER" id="PTHR24321">
    <property type="entry name" value="DEHYDROGENASES, SHORT CHAIN"/>
    <property type="match status" value="1"/>
</dbReference>
<keyword evidence="3" id="KW-0520">NAD</keyword>
<comment type="similarity">
    <text evidence="1 4">Belongs to the short-chain dehydrogenases/reductases (SDR) family.</text>
</comment>
<dbReference type="NCBIfam" id="TIGR03971">
    <property type="entry name" value="SDR_subfam_1"/>
    <property type="match status" value="1"/>
</dbReference>
<name>A0A1H4IMY9_RHOJO</name>
<reference evidence="6" key="1">
    <citation type="submission" date="2016-10" db="EMBL/GenBank/DDBJ databases">
        <authorList>
            <person name="Varghese N."/>
        </authorList>
    </citation>
    <scope>NUCLEOTIDE SEQUENCE [LARGE SCALE GENOMIC DNA]</scope>
    <source>
        <strain evidence="6">DSM 44719</strain>
    </source>
</reference>
<evidence type="ECO:0000313" key="6">
    <source>
        <dbReference type="Proteomes" id="UP000183407"/>
    </source>
</evidence>
<dbReference type="Gene3D" id="3.40.50.720">
    <property type="entry name" value="NAD(P)-binding Rossmann-like Domain"/>
    <property type="match status" value="1"/>
</dbReference>
<dbReference type="InterPro" id="IPR023985">
    <property type="entry name" value="SDR_subfam_1"/>
</dbReference>
<dbReference type="GO" id="GO:0016491">
    <property type="term" value="F:oxidoreductase activity"/>
    <property type="evidence" value="ECO:0007669"/>
    <property type="project" value="UniProtKB-KW"/>
</dbReference>
<dbReference type="Proteomes" id="UP000183407">
    <property type="component" value="Unassembled WGS sequence"/>
</dbReference>
<evidence type="ECO:0000256" key="3">
    <source>
        <dbReference type="ARBA" id="ARBA00023027"/>
    </source>
</evidence>
<keyword evidence="2" id="KW-0560">Oxidoreductase</keyword>
<dbReference type="InterPro" id="IPR036291">
    <property type="entry name" value="NAD(P)-bd_dom_sf"/>
</dbReference>
<dbReference type="EMBL" id="FNTL01000002">
    <property type="protein sequence ID" value="SEB35235.1"/>
    <property type="molecule type" value="Genomic_DNA"/>
</dbReference>
<evidence type="ECO:0000256" key="1">
    <source>
        <dbReference type="ARBA" id="ARBA00006484"/>
    </source>
</evidence>
<dbReference type="RefSeq" id="WP_073366240.1">
    <property type="nucleotide sequence ID" value="NZ_FNTL01000002.1"/>
</dbReference>
<dbReference type="InterPro" id="IPR002347">
    <property type="entry name" value="SDR_fam"/>
</dbReference>
<proteinExistence type="inferred from homology"/>